<accession>A0A261F068</accession>
<comment type="caution">
    <text evidence="9">The sequence shown here is derived from an EMBL/GenBank/DDBJ whole genome shotgun (WGS) entry which is preliminary data.</text>
</comment>
<keyword evidence="9" id="KW-0418">Kinase</keyword>
<sequence length="642" mass="68428">MAQASQDSQASSSSSYSLSASAASSESCADRADSATAASFASAHLDEATRTVLRYQAHADATADAPTRARVLSIEGSDPIGGAGTMADMKAFTAHGVFGYAAMTCVCAQNTQGVTDIVNMEPAFLRAQLDSVADDGRIDSMKIGMLGTSQIVDCVRDWLQALLDDYARRGLPRPWVVIDPVMYAKSGDSLLTPDAEEELRTILPLADIITPNVPELAALVHADAAPTTWDGAVLMARRVAEELGVIVYAKAGMFALSGAENSDDSPAVAGPAPAGADAARTRGTGANPAPACDDALIIPAAVLDRLADAEKATGGIVVNSAPAPTRTDLASRPGTAADADTATRVITLPGRRVATVNVHGTGDSLSASLAALRPQYASWEETARAAKDWMTGAIAAADGLHVGHGHGPIDFMWMAPPTARTFTDDYWTQVRGVRERIREMPFIQRMLDGTLDLLDFSFYLHQDDLYLTDYSSLLALASVRADTLHDRTFFAHAAAGGVDAEVSFHGQWFVEHGFSPEPQTMSTVTAAYIGHEHRVADSGSYAQLAAVVMPCFWLYGAIGLDIMKQAADRRLDLDSHPYGAWIRQYSDTSFNTSVARELAVCNRLAREGSRANYDAMMDAALISSEHEYLFFNQGIDRPALVR</sequence>
<evidence type="ECO:0000259" key="8">
    <source>
        <dbReference type="Pfam" id="PF08543"/>
    </source>
</evidence>
<dbReference type="Gene3D" id="3.40.1190.20">
    <property type="match status" value="1"/>
</dbReference>
<dbReference type="CDD" id="cd19365">
    <property type="entry name" value="TenA_C-like"/>
    <property type="match status" value="1"/>
</dbReference>
<feature type="domain" description="Pyridoxamine kinase/Phosphomethylpyrimidine kinase" evidence="8">
    <location>
        <begin position="343"/>
        <end position="410"/>
    </location>
</feature>
<reference evidence="9 10" key="1">
    <citation type="journal article" date="2017" name="BMC Genomics">
        <title>Comparative genomic and phylogenomic analyses of the Bifidobacteriaceae family.</title>
        <authorList>
            <person name="Lugli G.A."/>
            <person name="Milani C."/>
            <person name="Turroni F."/>
            <person name="Duranti S."/>
            <person name="Mancabelli L."/>
            <person name="Mangifesta M."/>
            <person name="Ferrario C."/>
            <person name="Modesto M."/>
            <person name="Mattarelli P."/>
            <person name="Jiri K."/>
            <person name="van Sinderen D."/>
            <person name="Ventura M."/>
        </authorList>
    </citation>
    <scope>NUCLEOTIDE SEQUENCE [LARGE SCALE GENOMIC DNA]</scope>
    <source>
        <strain evidence="9 10">DSM 24742</strain>
    </source>
</reference>
<dbReference type="InterPro" id="IPR016084">
    <property type="entry name" value="Haem_Oase-like_multi-hlx"/>
</dbReference>
<name>A0A261F068_9BIFI</name>
<dbReference type="InterPro" id="IPR029056">
    <property type="entry name" value="Ribokinase-like"/>
</dbReference>
<keyword evidence="5" id="KW-0784">Thiamine biosynthesis</keyword>
<proteinExistence type="predicted"/>
<comment type="pathway">
    <text evidence="4">Cofactor biosynthesis; thiamine diphosphate biosynthesis; 4-amino-2-methyl-5-diphosphomethylpyrimidine from 5-amino-1-(5-phospho-D-ribosyl)imidazole: step 3/3.</text>
</comment>
<dbReference type="Pfam" id="PF03070">
    <property type="entry name" value="TENA_THI-4"/>
    <property type="match status" value="1"/>
</dbReference>
<evidence type="ECO:0000256" key="4">
    <source>
        <dbReference type="ARBA" id="ARBA00004769"/>
    </source>
</evidence>
<comment type="function">
    <text evidence="3">Catalyzes the phosphorylation of hydroxymethylpyrimidine phosphate (HMP-P) to HMP-PP, and of HMP to HMP-P.</text>
</comment>
<evidence type="ECO:0000313" key="9">
    <source>
        <dbReference type="EMBL" id="OZG52316.1"/>
    </source>
</evidence>
<evidence type="ECO:0000256" key="2">
    <source>
        <dbReference type="ARBA" id="ARBA00000565"/>
    </source>
</evidence>
<gene>
    <name evidence="9" type="ORF">PSRA_0505</name>
</gene>
<feature type="domain" description="Thiaminase-2/PQQC" evidence="7">
    <location>
        <begin position="429"/>
        <end position="633"/>
    </location>
</feature>
<dbReference type="GO" id="GO:0005829">
    <property type="term" value="C:cytosol"/>
    <property type="evidence" value="ECO:0007669"/>
    <property type="project" value="TreeGrafter"/>
</dbReference>
<evidence type="ECO:0000256" key="5">
    <source>
        <dbReference type="ARBA" id="ARBA00022977"/>
    </source>
</evidence>
<feature type="domain" description="Pyridoxamine kinase/Phosphomethylpyrimidine kinase" evidence="8">
    <location>
        <begin position="78"/>
        <end position="242"/>
    </location>
</feature>
<dbReference type="InterPro" id="IPR013749">
    <property type="entry name" value="PM/HMP-P_kinase-1"/>
</dbReference>
<dbReference type="AlphaFoldDB" id="A0A261F068"/>
<dbReference type="SUPFAM" id="SSF48613">
    <property type="entry name" value="Heme oxygenase-like"/>
    <property type="match status" value="1"/>
</dbReference>
<dbReference type="UniPathway" id="UPA00060">
    <property type="reaction ID" value="UER00138"/>
</dbReference>
<dbReference type="SUPFAM" id="SSF53613">
    <property type="entry name" value="Ribokinase-like"/>
    <property type="match status" value="2"/>
</dbReference>
<dbReference type="OrthoDB" id="34166at2"/>
<evidence type="ECO:0000256" key="1">
    <source>
        <dbReference type="ARBA" id="ARBA00000151"/>
    </source>
</evidence>
<evidence type="ECO:0000256" key="3">
    <source>
        <dbReference type="ARBA" id="ARBA00003848"/>
    </source>
</evidence>
<dbReference type="RefSeq" id="WP_094660335.1">
    <property type="nucleotide sequence ID" value="NZ_MWWR01000004.1"/>
</dbReference>
<evidence type="ECO:0000259" key="7">
    <source>
        <dbReference type="Pfam" id="PF03070"/>
    </source>
</evidence>
<dbReference type="GO" id="GO:0008972">
    <property type="term" value="F:phosphomethylpyrimidine kinase activity"/>
    <property type="evidence" value="ECO:0007669"/>
    <property type="project" value="UniProtKB-EC"/>
</dbReference>
<feature type="region of interest" description="Disordered" evidence="6">
    <location>
        <begin position="260"/>
        <end position="286"/>
    </location>
</feature>
<keyword evidence="10" id="KW-1185">Reference proteome</keyword>
<dbReference type="GO" id="GO:0008902">
    <property type="term" value="F:hydroxymethylpyrimidine kinase activity"/>
    <property type="evidence" value="ECO:0007669"/>
    <property type="project" value="UniProtKB-EC"/>
</dbReference>
<protein>
    <submittedName>
        <fullName evidence="9">Multifunctional hydroxymethylpyrimidine phosphokinase/4-amino-5-aminomethyl-2-methylpyrimidine hydrolase</fullName>
    </submittedName>
</protein>
<dbReference type="Pfam" id="PF08543">
    <property type="entry name" value="Phos_pyr_kin"/>
    <property type="match status" value="2"/>
</dbReference>
<keyword evidence="9" id="KW-0378">Hydrolase</keyword>
<comment type="catalytic activity">
    <reaction evidence="1">
        <text>4-amino-5-hydroxymethyl-2-methylpyrimidine + ATP = 4-amino-2-methyl-5-(phosphooxymethyl)pyrimidine + ADP + H(+)</text>
        <dbReference type="Rhea" id="RHEA:23096"/>
        <dbReference type="ChEBI" id="CHEBI:15378"/>
        <dbReference type="ChEBI" id="CHEBI:16892"/>
        <dbReference type="ChEBI" id="CHEBI:30616"/>
        <dbReference type="ChEBI" id="CHEBI:58354"/>
        <dbReference type="ChEBI" id="CHEBI:456216"/>
        <dbReference type="EC" id="2.7.1.49"/>
    </reaction>
</comment>
<dbReference type="GO" id="GO:0009228">
    <property type="term" value="P:thiamine biosynthetic process"/>
    <property type="evidence" value="ECO:0007669"/>
    <property type="project" value="UniProtKB-KW"/>
</dbReference>
<dbReference type="InterPro" id="IPR004305">
    <property type="entry name" value="Thiaminase-2/PQQC"/>
</dbReference>
<evidence type="ECO:0000313" key="10">
    <source>
        <dbReference type="Proteomes" id="UP000216725"/>
    </source>
</evidence>
<dbReference type="EMBL" id="MWWR01000004">
    <property type="protein sequence ID" value="OZG52316.1"/>
    <property type="molecule type" value="Genomic_DNA"/>
</dbReference>
<dbReference type="PANTHER" id="PTHR20858">
    <property type="entry name" value="PHOSPHOMETHYLPYRIMIDINE KINASE"/>
    <property type="match status" value="1"/>
</dbReference>
<dbReference type="GO" id="GO:0009229">
    <property type="term" value="P:thiamine diphosphate biosynthetic process"/>
    <property type="evidence" value="ECO:0007669"/>
    <property type="project" value="UniProtKB-UniPathway"/>
</dbReference>
<feature type="compositionally biased region" description="Low complexity" evidence="6">
    <location>
        <begin position="264"/>
        <end position="286"/>
    </location>
</feature>
<keyword evidence="9" id="KW-0808">Transferase</keyword>
<dbReference type="GO" id="GO:0016787">
    <property type="term" value="F:hydrolase activity"/>
    <property type="evidence" value="ECO:0007669"/>
    <property type="project" value="UniProtKB-KW"/>
</dbReference>
<dbReference type="PANTHER" id="PTHR20858:SF17">
    <property type="entry name" value="HYDROXYMETHYLPYRIMIDINE_PHOSPHOMETHYLPYRIMIDINE KINASE THI20-RELATED"/>
    <property type="match status" value="1"/>
</dbReference>
<dbReference type="CDD" id="cd01169">
    <property type="entry name" value="HMPP_kinase"/>
    <property type="match status" value="1"/>
</dbReference>
<dbReference type="Proteomes" id="UP000216725">
    <property type="component" value="Unassembled WGS sequence"/>
</dbReference>
<organism evidence="9 10">
    <name type="scientific">Pseudoscardovia radai</name>
    <dbReference type="NCBI Taxonomy" id="987066"/>
    <lineage>
        <taxon>Bacteria</taxon>
        <taxon>Bacillati</taxon>
        <taxon>Actinomycetota</taxon>
        <taxon>Actinomycetes</taxon>
        <taxon>Bifidobacteriales</taxon>
        <taxon>Bifidobacteriaceae</taxon>
        <taxon>Pseudoscardovia</taxon>
    </lineage>
</organism>
<evidence type="ECO:0000256" key="6">
    <source>
        <dbReference type="SAM" id="MobiDB-lite"/>
    </source>
</evidence>
<dbReference type="Gene3D" id="1.20.910.10">
    <property type="entry name" value="Heme oxygenase-like"/>
    <property type="match status" value="1"/>
</dbReference>
<comment type="catalytic activity">
    <reaction evidence="2">
        <text>4-amino-2-methyl-5-(phosphooxymethyl)pyrimidine + ATP = 4-amino-2-methyl-5-(diphosphooxymethyl)pyrimidine + ADP</text>
        <dbReference type="Rhea" id="RHEA:19893"/>
        <dbReference type="ChEBI" id="CHEBI:30616"/>
        <dbReference type="ChEBI" id="CHEBI:57841"/>
        <dbReference type="ChEBI" id="CHEBI:58354"/>
        <dbReference type="ChEBI" id="CHEBI:456216"/>
        <dbReference type="EC" id="2.7.4.7"/>
    </reaction>
</comment>
<dbReference type="InterPro" id="IPR004399">
    <property type="entry name" value="HMP/HMP-P_kinase_dom"/>
</dbReference>